<reference evidence="1" key="1">
    <citation type="submission" date="2022-08" db="UniProtKB">
        <authorList>
            <consortium name="EnsemblMetazoa"/>
        </authorList>
    </citation>
    <scope>IDENTIFICATION</scope>
</reference>
<sequence length="252" mass="27840">MVVMAGATVDGLLKKGFRKELCCGARCRKFACEGANVVGVELIEPARIDVERARLWTDTLRFLRRCHGTLIERTFRCPILEGTARPDGGRGRQGSEELERIVNRGRSGRCARDRGLLAWLRVEVKLLLRLAEARLTIVLGRGDGNLEVVRGGRIASETLLWSRLGRGTCDLLKLLLLLLCVEEQSVSSALWLGRLLSEGSRCGDDGLSEGWCLGGRLLGFQYRQVRAVRSAEDLIIWVGKLGGVQNGLQQDT</sequence>
<proteinExistence type="predicted"/>
<protein>
    <submittedName>
        <fullName evidence="1">Uncharacterized protein</fullName>
    </submittedName>
</protein>
<dbReference type="AlphaFoldDB" id="A0A8W7Q3M3"/>
<accession>A0A8W7Q3M3</accession>
<dbReference type="Proteomes" id="UP000075882">
    <property type="component" value="Unassembled WGS sequence"/>
</dbReference>
<dbReference type="EnsemblMetazoa" id="ACOM042308-RA">
    <property type="protein sequence ID" value="ACOM042308-PA.1"/>
    <property type="gene ID" value="ACOM042308"/>
</dbReference>
<name>A0A8W7Q3M3_ANOCL</name>
<organism evidence="1">
    <name type="scientific">Anopheles coluzzii</name>
    <name type="common">African malaria mosquito</name>
    <dbReference type="NCBI Taxonomy" id="1518534"/>
    <lineage>
        <taxon>Eukaryota</taxon>
        <taxon>Metazoa</taxon>
        <taxon>Ecdysozoa</taxon>
        <taxon>Arthropoda</taxon>
        <taxon>Hexapoda</taxon>
        <taxon>Insecta</taxon>
        <taxon>Pterygota</taxon>
        <taxon>Neoptera</taxon>
        <taxon>Endopterygota</taxon>
        <taxon>Diptera</taxon>
        <taxon>Nematocera</taxon>
        <taxon>Culicoidea</taxon>
        <taxon>Culicidae</taxon>
        <taxon>Anophelinae</taxon>
        <taxon>Anopheles</taxon>
    </lineage>
</organism>
<evidence type="ECO:0000313" key="1">
    <source>
        <dbReference type="EnsemblMetazoa" id="ACOM042308-PA.1"/>
    </source>
</evidence>